<proteinExistence type="predicted"/>
<dbReference type="HOGENOM" id="CLU_3021322_0_0_6"/>
<keyword evidence="3" id="KW-1185">Reference proteome</keyword>
<name>N9FC30_ACIHA</name>
<keyword evidence="1" id="KW-0812">Transmembrane</keyword>
<comment type="caution">
    <text evidence="2">The sequence shown here is derived from an EMBL/GenBank/DDBJ whole genome shotgun (WGS) entry which is preliminary data.</text>
</comment>
<keyword evidence="1" id="KW-1133">Transmembrane helix</keyword>
<dbReference type="Proteomes" id="UP000017667">
    <property type="component" value="Unassembled WGS sequence"/>
</dbReference>
<reference evidence="2 3" key="1">
    <citation type="submission" date="2013-02" db="EMBL/GenBank/DDBJ databases">
        <title>The Genome Sequence of Acinetobacter haemolyticus CIP 64.3.</title>
        <authorList>
            <consortium name="The Broad Institute Genome Sequencing Platform"/>
            <consortium name="The Broad Institute Genome Sequencing Center for Infectious Disease"/>
            <person name="Cerqueira G."/>
            <person name="Feldgarden M."/>
            <person name="Courvalin P."/>
            <person name="Perichon B."/>
            <person name="Grillot-Courvalin C."/>
            <person name="Clermont D."/>
            <person name="Rocha E."/>
            <person name="Yoon E.-J."/>
            <person name="Nemec A."/>
            <person name="Walker B."/>
            <person name="Young S.K."/>
            <person name="Zeng Q."/>
            <person name="Gargeya S."/>
            <person name="Fitzgerald M."/>
            <person name="Haas B."/>
            <person name="Abouelleil A."/>
            <person name="Alvarado L."/>
            <person name="Arachchi H.M."/>
            <person name="Berlin A.M."/>
            <person name="Chapman S.B."/>
            <person name="Dewar J."/>
            <person name="Goldberg J."/>
            <person name="Griggs A."/>
            <person name="Gujja S."/>
            <person name="Hansen M."/>
            <person name="Howarth C."/>
            <person name="Imamovic A."/>
            <person name="Larimer J."/>
            <person name="McCowan C."/>
            <person name="Murphy C."/>
            <person name="Neiman D."/>
            <person name="Pearson M."/>
            <person name="Priest M."/>
            <person name="Roberts A."/>
            <person name="Saif S."/>
            <person name="Shea T."/>
            <person name="Sisk P."/>
            <person name="Sykes S."/>
            <person name="Wortman J."/>
            <person name="Nusbaum C."/>
            <person name="Birren B."/>
        </authorList>
    </citation>
    <scope>NUCLEOTIDE SEQUENCE [LARGE SCALE GENOMIC DNA]</scope>
    <source>
        <strain evidence="2 3">CIP 64.3</strain>
    </source>
</reference>
<dbReference type="EMBL" id="APQQ01000012">
    <property type="protein sequence ID" value="ENW20383.1"/>
    <property type="molecule type" value="Genomic_DNA"/>
</dbReference>
<evidence type="ECO:0000313" key="2">
    <source>
        <dbReference type="EMBL" id="ENW20383.1"/>
    </source>
</evidence>
<evidence type="ECO:0000256" key="1">
    <source>
        <dbReference type="SAM" id="Phobius"/>
    </source>
</evidence>
<protein>
    <submittedName>
        <fullName evidence="2">Uncharacterized protein</fullName>
    </submittedName>
</protein>
<gene>
    <name evidence="2" type="ORF">F927_00867</name>
</gene>
<evidence type="ECO:0000313" key="3">
    <source>
        <dbReference type="Proteomes" id="UP000017667"/>
    </source>
</evidence>
<accession>N9FC30</accession>
<dbReference type="AlphaFoldDB" id="N9FC30"/>
<keyword evidence="1" id="KW-0472">Membrane</keyword>
<organism evidence="2 3">
    <name type="scientific">Acinetobacter haemolyticus CIP 64.3 = MTCC 9819</name>
    <dbReference type="NCBI Taxonomy" id="1217659"/>
    <lineage>
        <taxon>Bacteria</taxon>
        <taxon>Pseudomonadati</taxon>
        <taxon>Pseudomonadota</taxon>
        <taxon>Gammaproteobacteria</taxon>
        <taxon>Moraxellales</taxon>
        <taxon>Moraxellaceae</taxon>
        <taxon>Acinetobacter</taxon>
    </lineage>
</organism>
<sequence length="55" mass="6135">MNGAEYRFLCLTISGLSVNYIVICLSIVINNVIHFALSQANDAVGAYANYLFTWF</sequence>
<feature type="transmembrane region" description="Helical" evidence="1">
    <location>
        <begin position="6"/>
        <end position="29"/>
    </location>
</feature>